<evidence type="ECO:0000313" key="1">
    <source>
        <dbReference type="EMBL" id="OQR98737.1"/>
    </source>
</evidence>
<organism evidence="1 2">
    <name type="scientific">Achlya hypogyna</name>
    <name type="common">Oomycete</name>
    <name type="synonym">Protoachlya hypogyna</name>
    <dbReference type="NCBI Taxonomy" id="1202772"/>
    <lineage>
        <taxon>Eukaryota</taxon>
        <taxon>Sar</taxon>
        <taxon>Stramenopiles</taxon>
        <taxon>Oomycota</taxon>
        <taxon>Saprolegniomycetes</taxon>
        <taxon>Saprolegniales</taxon>
        <taxon>Achlyaceae</taxon>
        <taxon>Achlya</taxon>
    </lineage>
</organism>
<sequence length="366" mass="41572">MAEVLDEYAVALQVIFLDAIGVATVRVNPRTQKRHYAQQAGLELSFAGYLQVMHKYRICPDLLSRQQVARIYSPHGHERDRRLDYVAFVTALAKTALFIFSGPEWDGQYPDDDHKVRLLLLWMDETSQIFKKNGSRLCQAKRTAASDPESFTEQVDYVGRVRQLDLELKHLFLRYCPSGTTAMNNLSFIRCIKDLGLCEEHNPHALSTVDLDILFQQIRPSQPRASHAIEYGQPPCGSVIAVRFLSFTLEYILPALVQFDADLTQDSVAWRQRWRELCALREELVAAQTAKPSMRVTPKPPADEVNAISELHALQVHLESELQQLRPCSPPGSPCPRDTLTESFHDALNRLSENIRARIHVDEPSS</sequence>
<reference evidence="1 2" key="1">
    <citation type="journal article" date="2014" name="Genome Biol. Evol.">
        <title>The secreted proteins of Achlya hypogyna and Thraustotheca clavata identify the ancestral oomycete secretome and reveal gene acquisitions by horizontal gene transfer.</title>
        <authorList>
            <person name="Misner I."/>
            <person name="Blouin N."/>
            <person name="Leonard G."/>
            <person name="Richards T.A."/>
            <person name="Lane C.E."/>
        </authorList>
    </citation>
    <scope>NUCLEOTIDE SEQUENCE [LARGE SCALE GENOMIC DNA]</scope>
    <source>
        <strain evidence="1 2">ATCC 48635</strain>
    </source>
</reference>
<comment type="caution">
    <text evidence="1">The sequence shown here is derived from an EMBL/GenBank/DDBJ whole genome shotgun (WGS) entry which is preliminary data.</text>
</comment>
<dbReference type="AlphaFoldDB" id="A0A1V9ZL99"/>
<dbReference type="OrthoDB" id="70488at2759"/>
<protein>
    <submittedName>
        <fullName evidence="1">Uncharacterized protein</fullName>
    </submittedName>
</protein>
<dbReference type="Proteomes" id="UP000243579">
    <property type="component" value="Unassembled WGS sequence"/>
</dbReference>
<accession>A0A1V9ZL99</accession>
<evidence type="ECO:0000313" key="2">
    <source>
        <dbReference type="Proteomes" id="UP000243579"/>
    </source>
</evidence>
<dbReference type="EMBL" id="JNBR01000080">
    <property type="protein sequence ID" value="OQR98737.1"/>
    <property type="molecule type" value="Genomic_DNA"/>
</dbReference>
<name>A0A1V9ZL99_ACHHY</name>
<gene>
    <name evidence="1" type="ORF">ACHHYP_08145</name>
</gene>
<proteinExistence type="predicted"/>
<keyword evidence="2" id="KW-1185">Reference proteome</keyword>